<dbReference type="Gene3D" id="3.40.50.720">
    <property type="entry name" value="NAD(P)-binding Rossmann-like Domain"/>
    <property type="match status" value="1"/>
</dbReference>
<reference evidence="2 3" key="1">
    <citation type="submission" date="2024-02" db="EMBL/GenBank/DDBJ databases">
        <title>Whole genome sequencing of Parabacteroides sp. AD58.</title>
        <authorList>
            <person name="Chaplin A.V."/>
            <person name="Pikina A.P."/>
            <person name="Sokolova S.R."/>
            <person name="Korostin D.O."/>
            <person name="Efimov B.A."/>
        </authorList>
    </citation>
    <scope>NUCLEOTIDE SEQUENCE [LARGE SCALE GENOMIC DNA]</scope>
    <source>
        <strain evidence="2 3">AD58</strain>
    </source>
</reference>
<feature type="domain" description="Mur ligase central" evidence="1">
    <location>
        <begin position="109"/>
        <end position="281"/>
    </location>
</feature>
<evidence type="ECO:0000313" key="3">
    <source>
        <dbReference type="Proteomes" id="UP001320603"/>
    </source>
</evidence>
<dbReference type="GO" id="GO:0016874">
    <property type="term" value="F:ligase activity"/>
    <property type="evidence" value="ECO:0007669"/>
    <property type="project" value="UniProtKB-KW"/>
</dbReference>
<dbReference type="SUPFAM" id="SSF53623">
    <property type="entry name" value="MurD-like peptide ligases, catalytic domain"/>
    <property type="match status" value="1"/>
</dbReference>
<dbReference type="PANTHER" id="PTHR43445">
    <property type="entry name" value="UDP-N-ACETYLMURAMATE--L-ALANINE LIGASE-RELATED"/>
    <property type="match status" value="1"/>
</dbReference>
<accession>A0ABZ2IKG2</accession>
<dbReference type="PANTHER" id="PTHR43445:SF3">
    <property type="entry name" value="UDP-N-ACETYLMURAMATE--L-ALANINE LIGASE"/>
    <property type="match status" value="1"/>
</dbReference>
<organism evidence="2 3">
    <name type="scientific">Parabacteroides absconsus</name>
    <dbReference type="NCBI Taxonomy" id="2951805"/>
    <lineage>
        <taxon>Bacteria</taxon>
        <taxon>Pseudomonadati</taxon>
        <taxon>Bacteroidota</taxon>
        <taxon>Bacteroidia</taxon>
        <taxon>Bacteroidales</taxon>
        <taxon>Tannerellaceae</taxon>
        <taxon>Parabacteroides</taxon>
    </lineage>
</organism>
<dbReference type="Pfam" id="PF08245">
    <property type="entry name" value="Mur_ligase_M"/>
    <property type="match status" value="1"/>
</dbReference>
<keyword evidence="3" id="KW-1185">Reference proteome</keyword>
<dbReference type="InterPro" id="IPR050061">
    <property type="entry name" value="MurCDEF_pg_biosynth"/>
</dbReference>
<keyword evidence="2" id="KW-0436">Ligase</keyword>
<protein>
    <submittedName>
        <fullName evidence="2">Mur ligase family protein</fullName>
    </submittedName>
</protein>
<sequence>MRKIHLISITDPLVLELASAIHDKGYEVSVSGAEIPLEMAEELEQDEITSFGNGWFPDKLTKNTYSVVLGSKVTQDNPEFKRAKELGLLIQSIPEFIYQRTKSKTRVVIAGSRGRKIIIAMMAAALRRQKLAFDYATTSEIPGLNKHLHFSYEARIALIEGDEHITSVIEKRSQLEFYRPHIAVMTNLNWDSSQDHDTPEAYMSTYRCFSTSIEREGKLIYYGGDPVIGELVKDIRNDITAIPFEEHPVVEEDGQVYLDTRYGKYPIRVLNRHFLININAARLACRQLGIKDADFYQAVSEFTLSSLSV</sequence>
<dbReference type="SUPFAM" id="SSF51984">
    <property type="entry name" value="MurCD N-terminal domain"/>
    <property type="match status" value="1"/>
</dbReference>
<name>A0ABZ2IKG2_9BACT</name>
<dbReference type="Proteomes" id="UP001320603">
    <property type="component" value="Chromosome"/>
</dbReference>
<dbReference type="InterPro" id="IPR013221">
    <property type="entry name" value="Mur_ligase_cen"/>
</dbReference>
<gene>
    <name evidence="2" type="ORF">NEE14_012775</name>
</gene>
<proteinExistence type="predicted"/>
<dbReference type="Gene3D" id="3.40.1190.10">
    <property type="entry name" value="Mur-like, catalytic domain"/>
    <property type="match status" value="1"/>
</dbReference>
<evidence type="ECO:0000259" key="1">
    <source>
        <dbReference type="Pfam" id="PF08245"/>
    </source>
</evidence>
<dbReference type="RefSeq" id="WP_251967338.1">
    <property type="nucleotide sequence ID" value="NZ_CP146284.1"/>
</dbReference>
<evidence type="ECO:0000313" key="2">
    <source>
        <dbReference type="EMBL" id="WWV65858.1"/>
    </source>
</evidence>
<dbReference type="EMBL" id="CP146284">
    <property type="protein sequence ID" value="WWV65858.1"/>
    <property type="molecule type" value="Genomic_DNA"/>
</dbReference>
<dbReference type="InterPro" id="IPR036565">
    <property type="entry name" value="Mur-like_cat_sf"/>
</dbReference>